<comment type="caution">
    <text evidence="3">The sequence shown here is derived from an EMBL/GenBank/DDBJ whole genome shotgun (WGS) entry which is preliminary data.</text>
</comment>
<dbReference type="GO" id="GO:0016757">
    <property type="term" value="F:glycosyltransferase activity"/>
    <property type="evidence" value="ECO:0007669"/>
    <property type="project" value="InterPro"/>
</dbReference>
<dbReference type="SUPFAM" id="SSF53756">
    <property type="entry name" value="UDP-Glycosyltransferase/glycogen phosphorylase"/>
    <property type="match status" value="1"/>
</dbReference>
<dbReference type="Proteomes" id="UP000310760">
    <property type="component" value="Unassembled WGS sequence"/>
</dbReference>
<dbReference type="Gene3D" id="3.40.50.2000">
    <property type="entry name" value="Glycogen Phosphorylase B"/>
    <property type="match status" value="2"/>
</dbReference>
<evidence type="ECO:0000259" key="1">
    <source>
        <dbReference type="Pfam" id="PF00534"/>
    </source>
</evidence>
<dbReference type="Pfam" id="PF00534">
    <property type="entry name" value="Glycos_transf_1"/>
    <property type="match status" value="1"/>
</dbReference>
<keyword evidence="3" id="KW-0808">Transferase</keyword>
<evidence type="ECO:0000259" key="2">
    <source>
        <dbReference type="Pfam" id="PF13439"/>
    </source>
</evidence>
<feature type="domain" description="Glycosyltransferase subfamily 4-like N-terminal" evidence="2">
    <location>
        <begin position="14"/>
        <end position="186"/>
    </location>
</feature>
<sequence>MKIVYCIPSTSGSGGMERVLSDKANYWADILNYEVVIITTEQQNRKSFFYFSPKITFYDLSINYKAIQGYSLLKRLYWELLYKRKHRNSLFRLLKNLRADIVVSMFSGEERFLYRVNDGSKKVLEIHFSKYFREQRNRKGIWRGIDKFKSYIDEYIVKQYAAFVVLTNEDKSYWGNLPNIYVIPNGYKKIDAVDVQQERKKQIVAVGRLVEQKGYDRLIAAWNLIALQLPDWKLQIYGEGELYDELLEMVERYKLLDSVEINAPVRDIHLVYQSSAVLVMPSRYEGFGMVLIEAMNYGLPVIAYSFPCGPKDIISDGIDGLLVPDGDIHLLAEKILFLAQNSTLRRQMGKSALVKAQSFSFDEIMRKWEKLFCSLCGVSL</sequence>
<dbReference type="InterPro" id="IPR028098">
    <property type="entry name" value="Glyco_trans_4-like_N"/>
</dbReference>
<dbReference type="AlphaFoldDB" id="A0A4S2FGZ6"/>
<accession>A0A4S2FGZ6</accession>
<gene>
    <name evidence="3" type="ORF">E5339_17900</name>
</gene>
<feature type="domain" description="Glycosyl transferase family 1" evidence="1">
    <location>
        <begin position="193"/>
        <end position="352"/>
    </location>
</feature>
<name>A0A4S2FGZ6_9BACT</name>
<dbReference type="RefSeq" id="WP_135952476.1">
    <property type="nucleotide sequence ID" value="NZ_CAOOJZ010000015.1"/>
</dbReference>
<dbReference type="EMBL" id="SRYJ01000047">
    <property type="protein sequence ID" value="TGY68064.1"/>
    <property type="molecule type" value="Genomic_DNA"/>
</dbReference>
<reference evidence="3 4" key="1">
    <citation type="submission" date="2019-04" db="EMBL/GenBank/DDBJ databases">
        <title>Microbes associate with the intestines of laboratory mice.</title>
        <authorList>
            <person name="Navarre W."/>
            <person name="Wong E."/>
            <person name="Huang K."/>
            <person name="Tropini C."/>
            <person name="Ng K."/>
            <person name="Yu B."/>
        </authorList>
    </citation>
    <scope>NUCLEOTIDE SEQUENCE [LARGE SCALE GENOMIC DNA]</scope>
    <source>
        <strain evidence="3 4">NM22_B1</strain>
    </source>
</reference>
<dbReference type="PANTHER" id="PTHR12526:SF630">
    <property type="entry name" value="GLYCOSYLTRANSFERASE"/>
    <property type="match status" value="1"/>
</dbReference>
<protein>
    <submittedName>
        <fullName evidence="3">Glycosyltransferase family 4 protein</fullName>
    </submittedName>
</protein>
<evidence type="ECO:0000313" key="4">
    <source>
        <dbReference type="Proteomes" id="UP000310760"/>
    </source>
</evidence>
<dbReference type="PANTHER" id="PTHR12526">
    <property type="entry name" value="GLYCOSYLTRANSFERASE"/>
    <property type="match status" value="1"/>
</dbReference>
<evidence type="ECO:0000313" key="3">
    <source>
        <dbReference type="EMBL" id="TGY68064.1"/>
    </source>
</evidence>
<organism evidence="3 4">
    <name type="scientific">Phocaeicola sartorii</name>
    <dbReference type="NCBI Taxonomy" id="671267"/>
    <lineage>
        <taxon>Bacteria</taxon>
        <taxon>Pseudomonadati</taxon>
        <taxon>Bacteroidota</taxon>
        <taxon>Bacteroidia</taxon>
        <taxon>Bacteroidales</taxon>
        <taxon>Bacteroidaceae</taxon>
        <taxon>Phocaeicola</taxon>
    </lineage>
</organism>
<proteinExistence type="predicted"/>
<dbReference type="CDD" id="cd03820">
    <property type="entry name" value="GT4_AmsD-like"/>
    <property type="match status" value="1"/>
</dbReference>
<dbReference type="Pfam" id="PF13439">
    <property type="entry name" value="Glyco_transf_4"/>
    <property type="match status" value="1"/>
</dbReference>
<dbReference type="InterPro" id="IPR001296">
    <property type="entry name" value="Glyco_trans_1"/>
</dbReference>